<protein>
    <submittedName>
        <fullName evidence="3">DUF4124 domain-containing protein</fullName>
    </submittedName>
</protein>
<organism evidence="3">
    <name type="scientific">Acidithiobacillus ferrianus</name>
    <dbReference type="NCBI Taxonomy" id="2678518"/>
    <lineage>
        <taxon>Bacteria</taxon>
        <taxon>Pseudomonadati</taxon>
        <taxon>Pseudomonadota</taxon>
        <taxon>Acidithiobacillia</taxon>
        <taxon>Acidithiobacillales</taxon>
        <taxon>Acidithiobacillaceae</taxon>
        <taxon>Acidithiobacillus</taxon>
    </lineage>
</organism>
<dbReference type="AlphaFoldDB" id="A0A845UA49"/>
<feature type="compositionally biased region" description="Pro residues" evidence="1">
    <location>
        <begin position="121"/>
        <end position="131"/>
    </location>
</feature>
<evidence type="ECO:0000259" key="2">
    <source>
        <dbReference type="Pfam" id="PF13511"/>
    </source>
</evidence>
<feature type="compositionally biased region" description="Low complexity" evidence="1">
    <location>
        <begin position="132"/>
        <end position="149"/>
    </location>
</feature>
<comment type="caution">
    <text evidence="3">The sequence shown here is derived from an EMBL/GenBank/DDBJ whole genome shotgun (WGS) entry which is preliminary data.</text>
</comment>
<feature type="region of interest" description="Disordered" evidence="1">
    <location>
        <begin position="121"/>
        <end position="150"/>
    </location>
</feature>
<sequence length="240" mass="26593">MACWRRGSSMTLWIIAPRRNGKWTNSVPPAVWTTTSPASRRTWRRSRADMPEAPDDRRPDHPPSHRMPVRNTLTMLAAIAWSVATIPVACGTPIYRWISPNGVVNYGDQAPRGAREVQIIPAPPPAPPPKAHAPTNSGPPAEEGAPAPASKARTAIDRLNLLAALNNYRSSLQAARTPPPQNVYLPGFIGPQIFYGPHRFRERHRQYYHRQTFPPSRRPPMVLLPPPAPNSAYSSPTILP</sequence>
<dbReference type="Pfam" id="PF13511">
    <property type="entry name" value="DUF4124"/>
    <property type="match status" value="1"/>
</dbReference>
<evidence type="ECO:0000313" key="3">
    <source>
        <dbReference type="EMBL" id="NDU42637.1"/>
    </source>
</evidence>
<feature type="domain" description="DUF4124" evidence="2">
    <location>
        <begin position="86"/>
        <end position="134"/>
    </location>
</feature>
<feature type="compositionally biased region" description="Pro residues" evidence="1">
    <location>
        <begin position="216"/>
        <end position="229"/>
    </location>
</feature>
<feature type="compositionally biased region" description="Basic and acidic residues" evidence="1">
    <location>
        <begin position="46"/>
        <end position="63"/>
    </location>
</feature>
<gene>
    <name evidence="3" type="ORF">GL267_08285</name>
</gene>
<proteinExistence type="predicted"/>
<feature type="region of interest" description="Disordered" evidence="1">
    <location>
        <begin position="31"/>
        <end position="66"/>
    </location>
</feature>
<accession>A0A845UA49</accession>
<dbReference type="EMBL" id="WNJL01000034">
    <property type="protein sequence ID" value="NDU42637.1"/>
    <property type="molecule type" value="Genomic_DNA"/>
</dbReference>
<name>A0A845UA49_9PROT</name>
<dbReference type="InterPro" id="IPR025392">
    <property type="entry name" value="DUF4124"/>
</dbReference>
<evidence type="ECO:0000256" key="1">
    <source>
        <dbReference type="SAM" id="MobiDB-lite"/>
    </source>
</evidence>
<feature type="region of interest" description="Disordered" evidence="1">
    <location>
        <begin position="211"/>
        <end position="240"/>
    </location>
</feature>
<feature type="compositionally biased region" description="Low complexity" evidence="1">
    <location>
        <begin position="230"/>
        <end position="240"/>
    </location>
</feature>
<reference evidence="3" key="1">
    <citation type="submission" date="2019-11" db="EMBL/GenBank/DDBJ databases">
        <title>Acidithiobacillus ferrianus sp. nov.: a facultatively anaerobic and extremely acidophilic chemolithoautotroph.</title>
        <authorList>
            <person name="Norris P.R."/>
            <person name="Falagan C."/>
            <person name="Moya-Beltran A."/>
            <person name="Castro M."/>
            <person name="Quatrini R."/>
            <person name="Johnson D.B."/>
        </authorList>
    </citation>
    <scope>NUCLEOTIDE SEQUENCE [LARGE SCALE GENOMIC DNA]</scope>
    <source>
        <strain evidence="3">MG</strain>
    </source>
</reference>